<evidence type="ECO:0000313" key="3">
    <source>
        <dbReference type="Proteomes" id="UP001497453"/>
    </source>
</evidence>
<accession>A0ABP1ECK8</accession>
<reference evidence="3" key="1">
    <citation type="submission" date="2024-04" db="EMBL/GenBank/DDBJ databases">
        <authorList>
            <person name="Shaw F."/>
            <person name="Minotto A."/>
        </authorList>
    </citation>
    <scope>NUCLEOTIDE SEQUENCE [LARGE SCALE GENOMIC DNA]</scope>
</reference>
<feature type="compositionally biased region" description="Basic and acidic residues" evidence="1">
    <location>
        <begin position="158"/>
        <end position="167"/>
    </location>
</feature>
<feature type="compositionally biased region" description="Basic and acidic residues" evidence="1">
    <location>
        <begin position="118"/>
        <end position="138"/>
    </location>
</feature>
<protein>
    <submittedName>
        <fullName evidence="2">Uncharacterized protein</fullName>
    </submittedName>
</protein>
<keyword evidence="3" id="KW-1185">Reference proteome</keyword>
<dbReference type="Proteomes" id="UP001497453">
    <property type="component" value="Chromosome 9"/>
</dbReference>
<proteinExistence type="predicted"/>
<name>A0ABP1ECK8_9APHY</name>
<dbReference type="EMBL" id="OZ037952">
    <property type="protein sequence ID" value="CAL1716589.1"/>
    <property type="molecule type" value="Genomic_DNA"/>
</dbReference>
<evidence type="ECO:0000313" key="2">
    <source>
        <dbReference type="EMBL" id="CAL1716589.1"/>
    </source>
</evidence>
<sequence length="173" mass="19466">MYSLATRSALKRSVAPVSRVSVFVPRYSSTMHDNDPEVLELEKQRNLRNEQHKTSSPIRNAPGWNQYLATASEAAVKADRDDLNPSELQERTVQYVKQRHSVESPNSNPERVPPTHKKTYETEERIDAAEATYERDEVGGPLKDSGTKETDTTETYEETVKTDKRESGLAGGT</sequence>
<organism evidence="2 3">
    <name type="scientific">Somion occarium</name>
    <dbReference type="NCBI Taxonomy" id="3059160"/>
    <lineage>
        <taxon>Eukaryota</taxon>
        <taxon>Fungi</taxon>
        <taxon>Dikarya</taxon>
        <taxon>Basidiomycota</taxon>
        <taxon>Agaricomycotina</taxon>
        <taxon>Agaricomycetes</taxon>
        <taxon>Polyporales</taxon>
        <taxon>Cerrenaceae</taxon>
        <taxon>Somion</taxon>
    </lineage>
</organism>
<feature type="region of interest" description="Disordered" evidence="1">
    <location>
        <begin position="96"/>
        <end position="173"/>
    </location>
</feature>
<gene>
    <name evidence="2" type="ORF">GFSPODELE1_LOCUS10819</name>
</gene>
<evidence type="ECO:0000256" key="1">
    <source>
        <dbReference type="SAM" id="MobiDB-lite"/>
    </source>
</evidence>